<feature type="region of interest" description="Disordered" evidence="4">
    <location>
        <begin position="268"/>
        <end position="373"/>
    </location>
</feature>
<dbReference type="Proteomes" id="UP000011083">
    <property type="component" value="Unassembled WGS sequence"/>
</dbReference>
<evidence type="ECO:0000313" key="6">
    <source>
        <dbReference type="EMBL" id="ELR13213.1"/>
    </source>
</evidence>
<evidence type="ECO:0000313" key="7">
    <source>
        <dbReference type="Proteomes" id="UP000011083"/>
    </source>
</evidence>
<proteinExistence type="inferred from homology"/>
<dbReference type="SMART" id="SM00443">
    <property type="entry name" value="G_patch"/>
    <property type="match status" value="1"/>
</dbReference>
<feature type="domain" description="G-patch" evidence="5">
    <location>
        <begin position="117"/>
        <end position="163"/>
    </location>
</feature>
<keyword evidence="3" id="KW-0539">Nucleus</keyword>
<keyword evidence="7" id="KW-1185">Reference proteome</keyword>
<dbReference type="InterPro" id="IPR000467">
    <property type="entry name" value="G_patch_dom"/>
</dbReference>
<dbReference type="OMA" id="AHKDKEK"/>
<gene>
    <name evidence="6" type="ORF">ACA1_100500</name>
</gene>
<dbReference type="GO" id="GO:0003676">
    <property type="term" value="F:nucleic acid binding"/>
    <property type="evidence" value="ECO:0007669"/>
    <property type="project" value="InterPro"/>
</dbReference>
<evidence type="ECO:0000256" key="2">
    <source>
        <dbReference type="ARBA" id="ARBA00010966"/>
    </source>
</evidence>
<name>L8GKG4_ACACF</name>
<dbReference type="AlphaFoldDB" id="L8GKG4"/>
<dbReference type="Pfam" id="PF12656">
    <property type="entry name" value="G-patch_2"/>
    <property type="match status" value="1"/>
</dbReference>
<feature type="compositionally biased region" description="Basic and acidic residues" evidence="4">
    <location>
        <begin position="354"/>
        <end position="373"/>
    </location>
</feature>
<organism evidence="6 7">
    <name type="scientific">Acanthamoeba castellanii (strain ATCC 30010 / Neff)</name>
    <dbReference type="NCBI Taxonomy" id="1257118"/>
    <lineage>
        <taxon>Eukaryota</taxon>
        <taxon>Amoebozoa</taxon>
        <taxon>Discosea</taxon>
        <taxon>Longamoebia</taxon>
        <taxon>Centramoebida</taxon>
        <taxon>Acanthamoebidae</taxon>
        <taxon>Acanthamoeba</taxon>
    </lineage>
</organism>
<dbReference type="STRING" id="1257118.L8GKG4"/>
<dbReference type="PANTHER" id="PTHR15818:SF2">
    <property type="entry name" value="G-PATCH DOMAIN AND KOW MOTIFS-CONTAINING PROTEIN"/>
    <property type="match status" value="1"/>
</dbReference>
<evidence type="ECO:0000256" key="4">
    <source>
        <dbReference type="SAM" id="MobiDB-lite"/>
    </source>
</evidence>
<evidence type="ECO:0000259" key="5">
    <source>
        <dbReference type="PROSITE" id="PS50174"/>
    </source>
</evidence>
<dbReference type="InterPro" id="IPR026822">
    <property type="entry name" value="Spp2/MOS2_G-patch"/>
</dbReference>
<dbReference type="GO" id="GO:0005681">
    <property type="term" value="C:spliceosomal complex"/>
    <property type="evidence" value="ECO:0007669"/>
    <property type="project" value="TreeGrafter"/>
</dbReference>
<dbReference type="InterPro" id="IPR045166">
    <property type="entry name" value="Spp2-like"/>
</dbReference>
<sequence>MKTLFEKDDGPLVIPLPQPLRSKKAKIEGEEKPTSAPAVVDPKLAGLSAEDREAAEALIKEGKEGIQVEPEEEDMPLLLKYRLPGLDTIEDEDEKFRFDVESRPEETTASAYDRVPVEKFGEAMLRGMLWKPGDPIGNTNKAVVKPVEFIARHHRLGLGAAPKAPEPTKKKFIKPGESREPKQMMVLPRDKDGRQRHVRDLDQKLVAFRPEGIHPGNLVGVVSGEHEGMYARIVQLLAGDKVRIRFESEEEVTVNRIDLAPLNSTQLKQGHPALGIRDGGDDGDVEEEGAEDDDDDDDGEDDDDHHKAAGGEKGVEWEQETTNTIDGKSGGSAGKSSARDDAKSSSGGGGGSTKRREEEKEKKEKMKREEKRKEPVWLRPGITVRIVSKSLGEKYYRKKVKVVDVVAGDICTIMLDSGRILENIRQRQVETVIPDVGRRVVVVLGRDRGKVGKLLQKSTSKETAVVQFEGDWAGEVGTYGLDDISEYRGEH</sequence>
<comment type="similarity">
    <text evidence="2">Belongs to the MOS2 family.</text>
</comment>
<dbReference type="PROSITE" id="PS50174">
    <property type="entry name" value="G_PATCH"/>
    <property type="match status" value="1"/>
</dbReference>
<comment type="subcellular location">
    <subcellularLocation>
        <location evidence="1">Nucleus</location>
    </subcellularLocation>
</comment>
<dbReference type="RefSeq" id="XP_004335226.1">
    <property type="nucleotide sequence ID" value="XM_004335178.1"/>
</dbReference>
<protein>
    <submittedName>
        <fullName evidence="6">KOW motif domain containing protein</fullName>
    </submittedName>
</protein>
<feature type="compositionally biased region" description="Acidic residues" evidence="4">
    <location>
        <begin position="281"/>
        <end position="303"/>
    </location>
</feature>
<dbReference type="SMART" id="SM00739">
    <property type="entry name" value="KOW"/>
    <property type="match status" value="2"/>
</dbReference>
<reference evidence="6 7" key="1">
    <citation type="journal article" date="2013" name="Genome Biol.">
        <title>Genome of Acanthamoeba castellanii highlights extensive lateral gene transfer and early evolution of tyrosine kinase signaling.</title>
        <authorList>
            <person name="Clarke M."/>
            <person name="Lohan A.J."/>
            <person name="Liu B."/>
            <person name="Lagkouvardos I."/>
            <person name="Roy S."/>
            <person name="Zafar N."/>
            <person name="Bertelli C."/>
            <person name="Schilde C."/>
            <person name="Kianianmomeni A."/>
            <person name="Burglin T.R."/>
            <person name="Frech C."/>
            <person name="Turcotte B."/>
            <person name="Kopec K.O."/>
            <person name="Synnott J.M."/>
            <person name="Choo C."/>
            <person name="Paponov I."/>
            <person name="Finkler A."/>
            <person name="Soon Heng Tan C."/>
            <person name="Hutchins A.P."/>
            <person name="Weinmeier T."/>
            <person name="Rattei T."/>
            <person name="Chu J.S."/>
            <person name="Gimenez G."/>
            <person name="Irimia M."/>
            <person name="Rigden D.J."/>
            <person name="Fitzpatrick D.A."/>
            <person name="Lorenzo-Morales J."/>
            <person name="Bateman A."/>
            <person name="Chiu C.H."/>
            <person name="Tang P."/>
            <person name="Hegemann P."/>
            <person name="Fromm H."/>
            <person name="Raoult D."/>
            <person name="Greub G."/>
            <person name="Miranda-Saavedra D."/>
            <person name="Chen N."/>
            <person name="Nash P."/>
            <person name="Ginger M.L."/>
            <person name="Horn M."/>
            <person name="Schaap P."/>
            <person name="Caler L."/>
            <person name="Loftus B."/>
        </authorList>
    </citation>
    <scope>NUCLEOTIDE SEQUENCE [LARGE SCALE GENOMIC DNA]</scope>
    <source>
        <strain evidence="6 7">Neff</strain>
    </source>
</reference>
<dbReference type="GO" id="GO:0000398">
    <property type="term" value="P:mRNA splicing, via spliceosome"/>
    <property type="evidence" value="ECO:0007669"/>
    <property type="project" value="InterPro"/>
</dbReference>
<evidence type="ECO:0000256" key="3">
    <source>
        <dbReference type="ARBA" id="ARBA00023242"/>
    </source>
</evidence>
<dbReference type="InterPro" id="IPR005824">
    <property type="entry name" value="KOW"/>
</dbReference>
<dbReference type="EMBL" id="KB008097">
    <property type="protein sequence ID" value="ELR13213.1"/>
    <property type="molecule type" value="Genomic_DNA"/>
</dbReference>
<dbReference type="GeneID" id="14913714"/>
<accession>L8GKG4</accession>
<dbReference type="OrthoDB" id="5577072at2759"/>
<feature type="compositionally biased region" description="Basic and acidic residues" evidence="4">
    <location>
        <begin position="304"/>
        <end position="316"/>
    </location>
</feature>
<dbReference type="KEGG" id="acan:ACA1_100500"/>
<dbReference type="VEuPathDB" id="AmoebaDB:ACA1_100500"/>
<dbReference type="PANTHER" id="PTHR15818">
    <property type="entry name" value="G PATCH AND KOW-CONTAINING"/>
    <property type="match status" value="1"/>
</dbReference>
<dbReference type="Gene3D" id="2.30.30.140">
    <property type="match status" value="1"/>
</dbReference>
<evidence type="ECO:0000256" key="1">
    <source>
        <dbReference type="ARBA" id="ARBA00004123"/>
    </source>
</evidence>
<dbReference type="Pfam" id="PF25088">
    <property type="entry name" value="GPKOW_C"/>
    <property type="match status" value="1"/>
</dbReference>